<dbReference type="PATRIC" id="fig|298794.3.peg.848"/>
<evidence type="ECO:0000313" key="3">
    <source>
        <dbReference type="Proteomes" id="UP000035955"/>
    </source>
</evidence>
<proteinExistence type="predicted"/>
<reference evidence="2 3" key="1">
    <citation type="submission" date="2015-03" db="EMBL/GenBank/DDBJ databases">
        <title>Genome sequencing of Methylobacterium variabile DSM 16961.</title>
        <authorList>
            <person name="Chaudhry V."/>
            <person name="Patil P.B."/>
        </authorList>
    </citation>
    <scope>NUCLEOTIDE SEQUENCE [LARGE SCALE GENOMIC DNA]</scope>
    <source>
        <strain evidence="2 3">DSM 16961</strain>
    </source>
</reference>
<sequence>MDSPTVAMRFTFSSLTVALLSSGFAHAADLAAPAPAPVAVVERCKATLSLPAYGGFIKPNPNPSCFTLGGFGDIYVGGAITGYAYTQTNPFPYALPGSTLPTDRGSRVDFTNIQGWVQKADGPFQFYVQAGAYAIPALGFINLSALDQTDLLFTPLPVAFGKFVINDNWSIQGGRMPTLIGTEAPFTFQNFNISRGLLFNQENIINHGVQVNYSDGPWSASVAGTDGFFSGKLSWFTGAITYKLDDNNSFGINGGLNLDRTDVLSRSVRYSFATPLFQQNSGILSINYTYSNGPWTITPYFQYTNVARDFKIGIVEGASTYGGAVLANYAFTDNFALAGRVEYITQTGDRFSGLTSLLYGPGSSALSFTITPTFTFDRYFVRAEYSRVQLYDTVRGDLTAGTIGSGFGRTGNRTSQDRYMIEGGITF</sequence>
<evidence type="ECO:0008006" key="4">
    <source>
        <dbReference type="Google" id="ProtNLM"/>
    </source>
</evidence>
<organism evidence="2 3">
    <name type="scientific">Methylobacterium variabile</name>
    <dbReference type="NCBI Taxonomy" id="298794"/>
    <lineage>
        <taxon>Bacteria</taxon>
        <taxon>Pseudomonadati</taxon>
        <taxon>Pseudomonadota</taxon>
        <taxon>Alphaproteobacteria</taxon>
        <taxon>Hyphomicrobiales</taxon>
        <taxon>Methylobacteriaceae</taxon>
        <taxon>Methylobacterium</taxon>
    </lineage>
</organism>
<dbReference type="InterPro" id="IPR011486">
    <property type="entry name" value="BBP2"/>
</dbReference>
<keyword evidence="1" id="KW-0732">Signal</keyword>
<dbReference type="Pfam" id="PF07642">
    <property type="entry name" value="BBP2"/>
    <property type="match status" value="1"/>
</dbReference>
<name>A0A0J6SI28_9HYPH</name>
<protein>
    <recommendedName>
        <fullName evidence="4">Porin</fullName>
    </recommendedName>
</protein>
<feature type="chain" id="PRO_5005281281" description="Porin" evidence="1">
    <location>
        <begin position="28"/>
        <end position="427"/>
    </location>
</feature>
<gene>
    <name evidence="2" type="ORF">VQ02_18290</name>
</gene>
<dbReference type="Proteomes" id="UP000035955">
    <property type="component" value="Unassembled WGS sequence"/>
</dbReference>
<evidence type="ECO:0000256" key="1">
    <source>
        <dbReference type="SAM" id="SignalP"/>
    </source>
</evidence>
<feature type="signal peptide" evidence="1">
    <location>
        <begin position="1"/>
        <end position="27"/>
    </location>
</feature>
<dbReference type="AlphaFoldDB" id="A0A0J6SI28"/>
<evidence type="ECO:0000313" key="2">
    <source>
        <dbReference type="EMBL" id="KMO34885.1"/>
    </source>
</evidence>
<keyword evidence="3" id="KW-1185">Reference proteome</keyword>
<dbReference type="SUPFAM" id="SSF56935">
    <property type="entry name" value="Porins"/>
    <property type="match status" value="1"/>
</dbReference>
<comment type="caution">
    <text evidence="2">The sequence shown here is derived from an EMBL/GenBank/DDBJ whole genome shotgun (WGS) entry which is preliminary data.</text>
</comment>
<dbReference type="EMBL" id="LABY01000127">
    <property type="protein sequence ID" value="KMO34885.1"/>
    <property type="molecule type" value="Genomic_DNA"/>
</dbReference>
<accession>A0A0J6SI28</accession>